<dbReference type="EMBL" id="LJUO01000083">
    <property type="protein sequence ID" value="KPK70698.1"/>
    <property type="molecule type" value="Genomic_DNA"/>
</dbReference>
<keyword evidence="9" id="KW-0472">Membrane</keyword>
<dbReference type="PANTHER" id="PTHR43065">
    <property type="entry name" value="SENSOR HISTIDINE KINASE"/>
    <property type="match status" value="1"/>
</dbReference>
<dbReference type="InterPro" id="IPR003594">
    <property type="entry name" value="HATPase_dom"/>
</dbReference>
<evidence type="ECO:0000256" key="5">
    <source>
        <dbReference type="ARBA" id="ARBA00022741"/>
    </source>
</evidence>
<organism evidence="11 12">
    <name type="scientific">candidate division WOR_3 bacterium SM23_60</name>
    <dbReference type="NCBI Taxonomy" id="1703780"/>
    <lineage>
        <taxon>Bacteria</taxon>
        <taxon>Bacteria division WOR-3</taxon>
    </lineage>
</organism>
<dbReference type="Pfam" id="PF02518">
    <property type="entry name" value="HATPase_c"/>
    <property type="match status" value="1"/>
</dbReference>
<dbReference type="GO" id="GO:0005524">
    <property type="term" value="F:ATP binding"/>
    <property type="evidence" value="ECO:0007669"/>
    <property type="project" value="UniProtKB-KW"/>
</dbReference>
<evidence type="ECO:0000256" key="1">
    <source>
        <dbReference type="ARBA" id="ARBA00000085"/>
    </source>
</evidence>
<keyword evidence="5" id="KW-0547">Nucleotide-binding</keyword>
<evidence type="ECO:0000256" key="7">
    <source>
        <dbReference type="ARBA" id="ARBA00022840"/>
    </source>
</evidence>
<dbReference type="InterPro" id="IPR005467">
    <property type="entry name" value="His_kinase_dom"/>
</dbReference>
<evidence type="ECO:0000256" key="8">
    <source>
        <dbReference type="ARBA" id="ARBA00023012"/>
    </source>
</evidence>
<keyword evidence="8" id="KW-0902">Two-component regulatory system</keyword>
<evidence type="ECO:0000313" key="12">
    <source>
        <dbReference type="Proteomes" id="UP000051096"/>
    </source>
</evidence>
<comment type="catalytic activity">
    <reaction evidence="1">
        <text>ATP + protein L-histidine = ADP + protein N-phospho-L-histidine.</text>
        <dbReference type="EC" id="2.7.13.3"/>
    </reaction>
</comment>
<keyword evidence="3" id="KW-0597">Phosphoprotein</keyword>
<dbReference type="PRINTS" id="PR00344">
    <property type="entry name" value="BCTRLSENSOR"/>
</dbReference>
<dbReference type="PANTHER" id="PTHR43065:SF10">
    <property type="entry name" value="PEROXIDE STRESS-ACTIVATED HISTIDINE KINASE MAK3"/>
    <property type="match status" value="1"/>
</dbReference>
<reference evidence="11 12" key="1">
    <citation type="journal article" date="2015" name="Microbiome">
        <title>Genomic resolution of linkages in carbon, nitrogen, and sulfur cycling among widespread estuary sediment bacteria.</title>
        <authorList>
            <person name="Baker B.J."/>
            <person name="Lazar C.S."/>
            <person name="Teske A.P."/>
            <person name="Dick G.J."/>
        </authorList>
    </citation>
    <scope>NUCLEOTIDE SEQUENCE [LARGE SCALE GENOMIC DNA]</scope>
    <source>
        <strain evidence="11">SM23_60</strain>
    </source>
</reference>
<dbReference type="InterPro" id="IPR004358">
    <property type="entry name" value="Sig_transdc_His_kin-like_C"/>
</dbReference>
<dbReference type="EC" id="2.7.13.3" evidence="2"/>
<dbReference type="SUPFAM" id="SSF55874">
    <property type="entry name" value="ATPase domain of HSP90 chaperone/DNA topoisomerase II/histidine kinase"/>
    <property type="match status" value="1"/>
</dbReference>
<proteinExistence type="predicted"/>
<gene>
    <name evidence="11" type="ORF">AMJ87_08485</name>
</gene>
<dbReference type="GO" id="GO:0004673">
    <property type="term" value="F:protein histidine kinase activity"/>
    <property type="evidence" value="ECO:0007669"/>
    <property type="project" value="UniProtKB-EC"/>
</dbReference>
<evidence type="ECO:0000256" key="4">
    <source>
        <dbReference type="ARBA" id="ARBA00022679"/>
    </source>
</evidence>
<keyword evidence="9" id="KW-0812">Transmembrane</keyword>
<feature type="transmembrane region" description="Helical" evidence="9">
    <location>
        <begin position="245"/>
        <end position="266"/>
    </location>
</feature>
<protein>
    <recommendedName>
        <fullName evidence="2">histidine kinase</fullName>
        <ecNumber evidence="2">2.7.13.3</ecNumber>
    </recommendedName>
</protein>
<evidence type="ECO:0000256" key="9">
    <source>
        <dbReference type="SAM" id="Phobius"/>
    </source>
</evidence>
<dbReference type="SMART" id="SM00387">
    <property type="entry name" value="HATPase_c"/>
    <property type="match status" value="1"/>
</dbReference>
<name>A0A0S8GGG2_UNCW3</name>
<comment type="caution">
    <text evidence="11">The sequence shown here is derived from an EMBL/GenBank/DDBJ whole genome shotgun (WGS) entry which is preliminary data.</text>
</comment>
<keyword evidence="7" id="KW-0067">ATP-binding</keyword>
<dbReference type="Proteomes" id="UP000051096">
    <property type="component" value="Unassembled WGS sequence"/>
</dbReference>
<dbReference type="Gene3D" id="3.30.565.10">
    <property type="entry name" value="Histidine kinase-like ATPase, C-terminal domain"/>
    <property type="match status" value="1"/>
</dbReference>
<keyword evidence="6" id="KW-0418">Kinase</keyword>
<accession>A0A0S8GGG2</accession>
<sequence length="480" mass="54738">MKVRTLILIFIIACVILFAVLTVRFTNYNLKKTFRESSHNSFYLLSFVVDHLYQHEKVAEKTVIERLREKIIAAEDRMLLRLQNDRDIQGVWTIEAERVTGMTEYGDAEKDIISFYRKNLEGKNAHTLILLDGKPFFLVNTARNRGEVLLLSDASGIYGIQIEQILDSLIASSSLRYFAIIDTDNTPILFSTLYENFLPLMGAGEHIIETPQGKIFQIEQSTDAGSIIAGFEMESLSKILRNNNVFLMLIIVVFVIMEGVLFASYAKFERFRVRKEREINKFKEVSVLSTGFAHEFRNSLYTLSLLAKELDEKNKRILLDETNRMTTIMDSLRLLSTKEVKRDRVMVLELMHESVAVLDHILTAKKVTVHMDINEDTAIQGNRPLLVTAFSNIIKNGIEASARNIKITSHRKGRKIHVTIADDGTGIDPSIIDEIYDPFFSKKGQSGIGLYLTKRIIELHGGEIELKRNTNTFFTVTLST</sequence>
<evidence type="ECO:0000313" key="11">
    <source>
        <dbReference type="EMBL" id="KPK70698.1"/>
    </source>
</evidence>
<keyword evidence="4" id="KW-0808">Transferase</keyword>
<evidence type="ECO:0000256" key="2">
    <source>
        <dbReference type="ARBA" id="ARBA00012438"/>
    </source>
</evidence>
<evidence type="ECO:0000256" key="6">
    <source>
        <dbReference type="ARBA" id="ARBA00022777"/>
    </source>
</evidence>
<keyword evidence="9" id="KW-1133">Transmembrane helix</keyword>
<evidence type="ECO:0000259" key="10">
    <source>
        <dbReference type="PROSITE" id="PS50109"/>
    </source>
</evidence>
<dbReference type="PROSITE" id="PS50109">
    <property type="entry name" value="HIS_KIN"/>
    <property type="match status" value="1"/>
</dbReference>
<dbReference type="InterPro" id="IPR036890">
    <property type="entry name" value="HATPase_C_sf"/>
</dbReference>
<evidence type="ECO:0000256" key="3">
    <source>
        <dbReference type="ARBA" id="ARBA00022553"/>
    </source>
</evidence>
<feature type="domain" description="Histidine kinase" evidence="10">
    <location>
        <begin position="291"/>
        <end position="480"/>
    </location>
</feature>
<dbReference type="AlphaFoldDB" id="A0A0S8GGG2"/>
<dbReference type="GO" id="GO:0000160">
    <property type="term" value="P:phosphorelay signal transduction system"/>
    <property type="evidence" value="ECO:0007669"/>
    <property type="project" value="UniProtKB-KW"/>
</dbReference>